<reference evidence="2" key="1">
    <citation type="submission" date="2020-10" db="EMBL/GenBank/DDBJ databases">
        <title>Genome Sequence of Monilinia vaccinii-corymbosi Sheds Light on Mummy Berry Disease Infection of Blueberry and Mating Type.</title>
        <authorList>
            <person name="Yow A.G."/>
            <person name="Zhang Y."/>
            <person name="Bansal K."/>
            <person name="Eacker S.M."/>
            <person name="Sullivan S."/>
            <person name="Liachko I."/>
            <person name="Cubeta M.A."/>
            <person name="Rollins J.A."/>
            <person name="Ashrafi H."/>
        </authorList>
    </citation>
    <scope>NUCLEOTIDE SEQUENCE</scope>
    <source>
        <strain evidence="2">RL-1</strain>
    </source>
</reference>
<sequence length="173" mass="19120">MDYFNDASTNFSNSSNQQLSQLKLTEIKGKVGSLERLLEPDFAKYSNLPASSIQLMALPDDTEDSLPPNEDGRDLEPSPLASVDAAYEAEGDDDELLDLGIQMAKMRITEQIGGVFLAQDQLRGSIQWQLTFSNLKNTIACHVFVQVTEWLRLEYGGQHDASPGFPTLPPAQE</sequence>
<evidence type="ECO:0000313" key="3">
    <source>
        <dbReference type="Proteomes" id="UP000672032"/>
    </source>
</evidence>
<dbReference type="EMBL" id="CP063405">
    <property type="protein sequence ID" value="QSZ29926.1"/>
    <property type="molecule type" value="Genomic_DNA"/>
</dbReference>
<feature type="region of interest" description="Disordered" evidence="1">
    <location>
        <begin position="59"/>
        <end position="78"/>
    </location>
</feature>
<protein>
    <submittedName>
        <fullName evidence="2">Uncharacterized protein</fullName>
    </submittedName>
</protein>
<dbReference type="AlphaFoldDB" id="A0A8A3P3U3"/>
<name>A0A8A3P3U3_9HELO</name>
<evidence type="ECO:0000313" key="2">
    <source>
        <dbReference type="EMBL" id="QSZ29926.1"/>
    </source>
</evidence>
<keyword evidence="3" id="KW-1185">Reference proteome</keyword>
<dbReference type="OrthoDB" id="424974at2759"/>
<organism evidence="2 3">
    <name type="scientific">Monilinia vaccinii-corymbosi</name>
    <dbReference type="NCBI Taxonomy" id="61207"/>
    <lineage>
        <taxon>Eukaryota</taxon>
        <taxon>Fungi</taxon>
        <taxon>Dikarya</taxon>
        <taxon>Ascomycota</taxon>
        <taxon>Pezizomycotina</taxon>
        <taxon>Leotiomycetes</taxon>
        <taxon>Helotiales</taxon>
        <taxon>Sclerotiniaceae</taxon>
        <taxon>Monilinia</taxon>
    </lineage>
</organism>
<accession>A0A8A3P3U3</accession>
<proteinExistence type="predicted"/>
<evidence type="ECO:0000256" key="1">
    <source>
        <dbReference type="SAM" id="MobiDB-lite"/>
    </source>
</evidence>
<dbReference type="Proteomes" id="UP000672032">
    <property type="component" value="Chromosome 1"/>
</dbReference>
<gene>
    <name evidence="2" type="ORF">DSL72_004444</name>
</gene>